<dbReference type="EMBL" id="FBWC01000042">
    <property type="protein sequence ID" value="CUX67913.1"/>
    <property type="molecule type" value="Genomic_DNA"/>
</dbReference>
<gene>
    <name evidence="1" type="ORF">AGR4C_pb30033</name>
</gene>
<proteinExistence type="predicted"/>
<dbReference type="Proteomes" id="UP000191897">
    <property type="component" value="Unassembled WGS sequence"/>
</dbReference>
<sequence length="86" mass="9760">MQSGENLMSYYAWKVSAPGRPDFEGIGTLDDLEAYLDASGLPGTTPSKPIIERTLRMQHEGQSYYKEPTHSQDRWSLLWIELAGRN</sequence>
<evidence type="ECO:0000313" key="1">
    <source>
        <dbReference type="EMBL" id="CUX67913.1"/>
    </source>
</evidence>
<accession>A0A1S7SFB2</accession>
<protein>
    <submittedName>
        <fullName evidence="1">Uncharacterized protein</fullName>
    </submittedName>
</protein>
<name>A0A1S7SFB2_AGRTU</name>
<reference evidence="1 2" key="1">
    <citation type="submission" date="2016-01" db="EMBL/GenBank/DDBJ databases">
        <authorList>
            <person name="Oliw E.H."/>
        </authorList>
    </citation>
    <scope>NUCLEOTIDE SEQUENCE [LARGE SCALE GENOMIC DNA]</scope>
    <source>
        <strain evidence="1 2">Kerr 14</strain>
    </source>
</reference>
<evidence type="ECO:0000313" key="2">
    <source>
        <dbReference type="Proteomes" id="UP000191897"/>
    </source>
</evidence>
<organism evidence="1 2">
    <name type="scientific">Agrobacterium tumefaciens str. Kerr 14</name>
    <dbReference type="NCBI Taxonomy" id="1183424"/>
    <lineage>
        <taxon>Bacteria</taxon>
        <taxon>Pseudomonadati</taxon>
        <taxon>Pseudomonadota</taxon>
        <taxon>Alphaproteobacteria</taxon>
        <taxon>Hyphomicrobiales</taxon>
        <taxon>Rhizobiaceae</taxon>
        <taxon>Rhizobium/Agrobacterium group</taxon>
        <taxon>Agrobacterium</taxon>
        <taxon>Agrobacterium tumefaciens complex</taxon>
    </lineage>
</organism>
<dbReference type="AlphaFoldDB" id="A0A1S7SFB2"/>